<dbReference type="PANTHER" id="PTHR31111">
    <property type="entry name" value="BNAA05G37150D PROTEIN-RELATED"/>
    <property type="match status" value="1"/>
</dbReference>
<feature type="domain" description="F-box" evidence="1">
    <location>
        <begin position="30"/>
        <end position="76"/>
    </location>
</feature>
<dbReference type="SUPFAM" id="SSF81383">
    <property type="entry name" value="F-box domain"/>
    <property type="match status" value="1"/>
</dbReference>
<proteinExistence type="predicted"/>
<keyword evidence="3" id="KW-1185">Reference proteome</keyword>
<dbReference type="CDD" id="cd22157">
    <property type="entry name" value="F-box_AtFBW1-like"/>
    <property type="match status" value="1"/>
</dbReference>
<dbReference type="InterPro" id="IPR001810">
    <property type="entry name" value="F-box_dom"/>
</dbReference>
<dbReference type="PANTHER" id="PTHR31111:SF134">
    <property type="entry name" value="F-BOX ASSOCIATED INTERACTION DOMAIN-CONTAINING PROTEIN"/>
    <property type="match status" value="1"/>
</dbReference>
<dbReference type="SMART" id="SM00256">
    <property type="entry name" value="FBOX"/>
    <property type="match status" value="1"/>
</dbReference>
<dbReference type="AlphaFoldDB" id="A0AAV1EDQ2"/>
<dbReference type="EMBL" id="OX459126">
    <property type="protein sequence ID" value="CAI9117823.1"/>
    <property type="molecule type" value="Genomic_DNA"/>
</dbReference>
<evidence type="ECO:0000259" key="1">
    <source>
        <dbReference type="PROSITE" id="PS50181"/>
    </source>
</evidence>
<dbReference type="Pfam" id="PF08268">
    <property type="entry name" value="FBA_3"/>
    <property type="match status" value="1"/>
</dbReference>
<dbReference type="PROSITE" id="PS50181">
    <property type="entry name" value="FBOX"/>
    <property type="match status" value="1"/>
</dbReference>
<dbReference type="Proteomes" id="UP001161247">
    <property type="component" value="Chromosome 9"/>
</dbReference>
<name>A0AAV1EDQ2_OLDCO</name>
<gene>
    <name evidence="2" type="ORF">OLC1_LOCUS23822</name>
</gene>
<sequence>MVSKVKPAKFYRNRRKRIRIIGHTQEIEDPCLSPNFPDEIIVEILSRLPAKSLGKFNCVSKPWRSLISGQNFIKAHLSIASGRDDLGHHSIIFDVMQRSGPNKLKQCSIFCFCETLVPRNLNRLRGFYLKKRRWYCMTSGFGYDELNDDYKVVCICVPSGHLQPVIEARVYSLKHDRWNRLEDCKVDDGSMDSFHYASGNVHWAARHRSDIFGKILSFDLANETFGEMKLPQVMNSSYSWSIGVLGGCLSALYSSEDCVDVWIMKKYGIEDSWTKIISVPCIDYPEDFYLSWPVCLFGNGDILLIICSVSALYNPQSNTFRQYAHINSLLEVSMYIESLVSPGKQRQLR</sequence>
<reference evidence="2" key="1">
    <citation type="submission" date="2023-03" db="EMBL/GenBank/DDBJ databases">
        <authorList>
            <person name="Julca I."/>
        </authorList>
    </citation>
    <scope>NUCLEOTIDE SEQUENCE</scope>
</reference>
<accession>A0AAV1EDQ2</accession>
<dbReference type="Gene3D" id="1.20.1280.50">
    <property type="match status" value="1"/>
</dbReference>
<organism evidence="2 3">
    <name type="scientific">Oldenlandia corymbosa var. corymbosa</name>
    <dbReference type="NCBI Taxonomy" id="529605"/>
    <lineage>
        <taxon>Eukaryota</taxon>
        <taxon>Viridiplantae</taxon>
        <taxon>Streptophyta</taxon>
        <taxon>Embryophyta</taxon>
        <taxon>Tracheophyta</taxon>
        <taxon>Spermatophyta</taxon>
        <taxon>Magnoliopsida</taxon>
        <taxon>eudicotyledons</taxon>
        <taxon>Gunneridae</taxon>
        <taxon>Pentapetalae</taxon>
        <taxon>asterids</taxon>
        <taxon>lamiids</taxon>
        <taxon>Gentianales</taxon>
        <taxon>Rubiaceae</taxon>
        <taxon>Rubioideae</taxon>
        <taxon>Spermacoceae</taxon>
        <taxon>Hedyotis-Oldenlandia complex</taxon>
        <taxon>Oldenlandia</taxon>
    </lineage>
</organism>
<dbReference type="InterPro" id="IPR017451">
    <property type="entry name" value="F-box-assoc_interact_dom"/>
</dbReference>
<dbReference type="InterPro" id="IPR036047">
    <property type="entry name" value="F-box-like_dom_sf"/>
</dbReference>
<evidence type="ECO:0000313" key="2">
    <source>
        <dbReference type="EMBL" id="CAI9117823.1"/>
    </source>
</evidence>
<dbReference type="InterPro" id="IPR013187">
    <property type="entry name" value="F-box-assoc_dom_typ3"/>
</dbReference>
<evidence type="ECO:0000313" key="3">
    <source>
        <dbReference type="Proteomes" id="UP001161247"/>
    </source>
</evidence>
<dbReference type="Pfam" id="PF00646">
    <property type="entry name" value="F-box"/>
    <property type="match status" value="1"/>
</dbReference>
<dbReference type="NCBIfam" id="TIGR01640">
    <property type="entry name" value="F_box_assoc_1"/>
    <property type="match status" value="1"/>
</dbReference>
<protein>
    <submittedName>
        <fullName evidence="2">OLC1v1019308C1</fullName>
    </submittedName>
</protein>